<dbReference type="Proteomes" id="UP000634206">
    <property type="component" value="Unassembled WGS sequence"/>
</dbReference>
<dbReference type="AlphaFoldDB" id="A0AAE2S9V6"/>
<dbReference type="InterPro" id="IPR049492">
    <property type="entry name" value="BD-FAE-like_dom"/>
</dbReference>
<dbReference type="SUPFAM" id="SSF53474">
    <property type="entry name" value="alpha/beta-Hydrolases"/>
    <property type="match status" value="1"/>
</dbReference>
<accession>A0AAE2S9V6</accession>
<proteinExistence type="predicted"/>
<sequence length="268" mass="29358">MVCCAVVCSSCGSSLSLGGHSTSRLKEVVYTPDDWPEALPAHLYQPESESPTPAVLLVHGGSWALGDDRYQMSAIARRLAKRGYLVMNVTYRMTPEWFFPDPVDDLKQALAWLRSHAGELNVDAGRIGLFGYSAGGQLVAMLGLAGDEPGVRAIVAGSTPHDMTLVADEDVVKVFLRGTYEEYPDGYRAASPLFNVTVSSPSMFLYHGTRDDVVVPEHSVKMQRELARKGIPHELHWVKGRGHVGTFLFPGKAMDHAIDFLDRELSAE</sequence>
<dbReference type="EMBL" id="JAENIG010000002">
    <property type="protein sequence ID" value="MBK1854075.1"/>
    <property type="molecule type" value="Genomic_DNA"/>
</dbReference>
<keyword evidence="1 3" id="KW-0378">Hydrolase</keyword>
<dbReference type="PANTHER" id="PTHR48081">
    <property type="entry name" value="AB HYDROLASE SUPERFAMILY PROTEIN C4A8.06C"/>
    <property type="match status" value="1"/>
</dbReference>
<feature type="domain" description="BD-FAE-like" evidence="2">
    <location>
        <begin position="44"/>
        <end position="226"/>
    </location>
</feature>
<reference evidence="3" key="1">
    <citation type="submission" date="2021-01" db="EMBL/GenBank/DDBJ databases">
        <title>Modified the classification status of verrucomicrobia.</title>
        <authorList>
            <person name="Feng X."/>
        </authorList>
    </citation>
    <scope>NUCLEOTIDE SEQUENCE</scope>
    <source>
        <strain evidence="3">5K15</strain>
    </source>
</reference>
<dbReference type="Gene3D" id="3.40.50.1820">
    <property type="entry name" value="alpha/beta hydrolase"/>
    <property type="match status" value="1"/>
</dbReference>
<dbReference type="RefSeq" id="WP_309488682.1">
    <property type="nucleotide sequence ID" value="NZ_JAENIG010000002.1"/>
</dbReference>
<keyword evidence="4" id="KW-1185">Reference proteome</keyword>
<dbReference type="GO" id="GO:0016787">
    <property type="term" value="F:hydrolase activity"/>
    <property type="evidence" value="ECO:0007669"/>
    <property type="project" value="UniProtKB-KW"/>
</dbReference>
<dbReference type="InterPro" id="IPR050300">
    <property type="entry name" value="GDXG_lipolytic_enzyme"/>
</dbReference>
<evidence type="ECO:0000256" key="1">
    <source>
        <dbReference type="ARBA" id="ARBA00022801"/>
    </source>
</evidence>
<dbReference type="Pfam" id="PF20434">
    <property type="entry name" value="BD-FAE"/>
    <property type="match status" value="1"/>
</dbReference>
<gene>
    <name evidence="3" type="ORF">JIN83_03850</name>
</gene>
<dbReference type="InterPro" id="IPR029058">
    <property type="entry name" value="AB_hydrolase_fold"/>
</dbReference>
<organism evidence="3 4">
    <name type="scientific">Oceaniferula flava</name>
    <dbReference type="NCBI Taxonomy" id="2800421"/>
    <lineage>
        <taxon>Bacteria</taxon>
        <taxon>Pseudomonadati</taxon>
        <taxon>Verrucomicrobiota</taxon>
        <taxon>Verrucomicrobiia</taxon>
        <taxon>Verrucomicrobiales</taxon>
        <taxon>Verrucomicrobiaceae</taxon>
        <taxon>Oceaniferula</taxon>
    </lineage>
</organism>
<protein>
    <submittedName>
        <fullName evidence="3">Alpha/beta hydrolase</fullName>
    </submittedName>
</protein>
<evidence type="ECO:0000313" key="4">
    <source>
        <dbReference type="Proteomes" id="UP000634206"/>
    </source>
</evidence>
<comment type="caution">
    <text evidence="3">The sequence shown here is derived from an EMBL/GenBank/DDBJ whole genome shotgun (WGS) entry which is preliminary data.</text>
</comment>
<evidence type="ECO:0000313" key="3">
    <source>
        <dbReference type="EMBL" id="MBK1854075.1"/>
    </source>
</evidence>
<evidence type="ECO:0000259" key="2">
    <source>
        <dbReference type="Pfam" id="PF20434"/>
    </source>
</evidence>
<name>A0AAE2S9V6_9BACT</name>